<sequence>MKMNMFSPSTAAKYYFFDKKRDTADAEFIPMEPRMFAILLKKEQILFLFDVDKTIGPMYRWDFTDSEFVVSACWTKNTLFTLTRLGVVSRWKLLANGRKLREKHIDLKKEGCRQLITIDYDKFLIVSEQDASAIKWNS</sequence>
<accession>A0A811JZW9</accession>
<evidence type="ECO:0000313" key="2">
    <source>
        <dbReference type="Proteomes" id="UP000614601"/>
    </source>
</evidence>
<comment type="caution">
    <text evidence="1">The sequence shown here is derived from an EMBL/GenBank/DDBJ whole genome shotgun (WGS) entry which is preliminary data.</text>
</comment>
<dbReference type="EMBL" id="CAJFDH010000002">
    <property type="protein sequence ID" value="CAD5209152.1"/>
    <property type="molecule type" value="Genomic_DNA"/>
</dbReference>
<dbReference type="AlphaFoldDB" id="A0A811JZW9"/>
<keyword evidence="2" id="KW-1185">Reference proteome</keyword>
<reference evidence="1" key="1">
    <citation type="submission" date="2020-09" db="EMBL/GenBank/DDBJ databases">
        <authorList>
            <person name="Kikuchi T."/>
        </authorList>
    </citation>
    <scope>NUCLEOTIDE SEQUENCE</scope>
    <source>
        <strain evidence="1">SH1</strain>
    </source>
</reference>
<evidence type="ECO:0000313" key="1">
    <source>
        <dbReference type="EMBL" id="CAD5209152.1"/>
    </source>
</evidence>
<dbReference type="Proteomes" id="UP000614601">
    <property type="component" value="Unassembled WGS sequence"/>
</dbReference>
<organism evidence="1 2">
    <name type="scientific">Bursaphelenchus okinawaensis</name>
    <dbReference type="NCBI Taxonomy" id="465554"/>
    <lineage>
        <taxon>Eukaryota</taxon>
        <taxon>Metazoa</taxon>
        <taxon>Ecdysozoa</taxon>
        <taxon>Nematoda</taxon>
        <taxon>Chromadorea</taxon>
        <taxon>Rhabditida</taxon>
        <taxon>Tylenchina</taxon>
        <taxon>Tylenchomorpha</taxon>
        <taxon>Aphelenchoidea</taxon>
        <taxon>Aphelenchoididae</taxon>
        <taxon>Bursaphelenchus</taxon>
    </lineage>
</organism>
<proteinExistence type="predicted"/>
<dbReference type="EMBL" id="CAJFCW020000002">
    <property type="protein sequence ID" value="CAG9088603.1"/>
    <property type="molecule type" value="Genomic_DNA"/>
</dbReference>
<dbReference type="Proteomes" id="UP000783686">
    <property type="component" value="Unassembled WGS sequence"/>
</dbReference>
<gene>
    <name evidence="1" type="ORF">BOKJ2_LOCUS2537</name>
</gene>
<protein>
    <submittedName>
        <fullName evidence="1">Uncharacterized protein</fullName>
    </submittedName>
</protein>
<dbReference type="OrthoDB" id="5873807at2759"/>
<name>A0A811JZW9_9BILA</name>